<sequence>MEGNSRGLGKRGSQRVTVVPVLLAAAASDVQARACAEMQLSKEQAIPQHKRPELVRAGHGNEEYVFHQTEVPRRTKRLLGSLPAPLKVGAPLPRARHGPYLRLLQVHFANGVVSRVCDVHKVRVPPYDPLRTVEAGVVEGAVSPSWLRRPDRVQHSAVLVRHQHPVMSCVGNDQPRLGGKHFGGKVEGSGRRCAARV</sequence>
<name>A0A6B0V3G4_IXORI</name>
<dbReference type="AlphaFoldDB" id="A0A6B0V3G4"/>
<evidence type="ECO:0000313" key="1">
    <source>
        <dbReference type="EMBL" id="MXU95858.1"/>
    </source>
</evidence>
<proteinExistence type="predicted"/>
<accession>A0A6B0V3G4</accession>
<reference evidence="1" key="1">
    <citation type="submission" date="2019-12" db="EMBL/GenBank/DDBJ databases">
        <title>An insight into the sialome of adult female Ixodes ricinus ticks feeding for 6 days.</title>
        <authorList>
            <person name="Perner J."/>
            <person name="Ribeiro J.M.C."/>
        </authorList>
    </citation>
    <scope>NUCLEOTIDE SEQUENCE</scope>
    <source>
        <strain evidence="1">Semi-engorged</strain>
        <tissue evidence="1">Salivary glands</tissue>
    </source>
</reference>
<organism evidence="1">
    <name type="scientific">Ixodes ricinus</name>
    <name type="common">Common tick</name>
    <name type="synonym">Acarus ricinus</name>
    <dbReference type="NCBI Taxonomy" id="34613"/>
    <lineage>
        <taxon>Eukaryota</taxon>
        <taxon>Metazoa</taxon>
        <taxon>Ecdysozoa</taxon>
        <taxon>Arthropoda</taxon>
        <taxon>Chelicerata</taxon>
        <taxon>Arachnida</taxon>
        <taxon>Acari</taxon>
        <taxon>Parasitiformes</taxon>
        <taxon>Ixodida</taxon>
        <taxon>Ixodoidea</taxon>
        <taxon>Ixodidae</taxon>
        <taxon>Ixodinae</taxon>
        <taxon>Ixodes</taxon>
    </lineage>
</organism>
<protein>
    <submittedName>
        <fullName evidence="1">Putative secreted protein</fullName>
    </submittedName>
</protein>
<dbReference type="EMBL" id="GIFC01013775">
    <property type="protein sequence ID" value="MXU95858.1"/>
    <property type="molecule type" value="Transcribed_RNA"/>
</dbReference>